<sequence length="347" mass="39716">MAAYQRFSVLMFVVLVANVNRFVLGEQQPRYSVTETDDRITVVTPHLELAIQKRGYVSGIAAQSFVDRKTGFRDAGFGLDIVDWLMEPGSDESYRNTLPPDLVYQFNNLYHGQIPKRSIEGPQICTKAGELHPRVVRGKDFVAIQQEFQYYLAAPGKNAGSLWRQWIVIPCDTRYVFTMDSVETVNNSPALFLRIDMPGHIRHKNGDTFDLIYLSYFGFIPAKEFFEDFPPDARFRYFRGEQPLPDRFIRAYRLRDPETGAQGPWLAGMTLDPAVVYDAWCHQRGYVCMIEEIGGYPIKAGQTFSAAFIVGYFDTIGEMIMTYDRYAGARAIEVDESVPQWRLMPTQ</sequence>
<gene>
    <name evidence="1" type="ORF">THTE_1856</name>
</gene>
<reference evidence="1 2" key="1">
    <citation type="journal article" name="Front. Microbiol.">
        <title>Sugar Metabolism of the First Thermophilic Planctomycete Thermogutta terrifontis: Comparative Genomic and Transcriptomic Approaches.</title>
        <authorList>
            <person name="Elcheninov A.G."/>
            <person name="Menzel P."/>
            <person name="Gudbergsdottir S.R."/>
            <person name="Slesarev A.I."/>
            <person name="Kadnikov V.V."/>
            <person name="Krogh A."/>
            <person name="Bonch-Osmolovskaya E.A."/>
            <person name="Peng X."/>
            <person name="Kublanov I.V."/>
        </authorList>
    </citation>
    <scope>NUCLEOTIDE SEQUENCE [LARGE SCALE GENOMIC DNA]</scope>
    <source>
        <strain evidence="1 2">R1</strain>
    </source>
</reference>
<name>A0A286RER6_9BACT</name>
<accession>A0A286RER6</accession>
<dbReference type="KEGG" id="ttf:THTE_1856"/>
<dbReference type="AlphaFoldDB" id="A0A286RER6"/>
<dbReference type="EMBL" id="CP018477">
    <property type="protein sequence ID" value="ASV74458.1"/>
    <property type="molecule type" value="Genomic_DNA"/>
</dbReference>
<evidence type="ECO:0000313" key="1">
    <source>
        <dbReference type="EMBL" id="ASV74458.1"/>
    </source>
</evidence>
<evidence type="ECO:0000313" key="2">
    <source>
        <dbReference type="Proteomes" id="UP000215086"/>
    </source>
</evidence>
<protein>
    <submittedName>
        <fullName evidence="1">Uncharacterized protein</fullName>
    </submittedName>
</protein>
<organism evidence="1 2">
    <name type="scientific">Thermogutta terrifontis</name>
    <dbReference type="NCBI Taxonomy" id="1331910"/>
    <lineage>
        <taxon>Bacteria</taxon>
        <taxon>Pseudomonadati</taxon>
        <taxon>Planctomycetota</taxon>
        <taxon>Planctomycetia</taxon>
        <taxon>Pirellulales</taxon>
        <taxon>Thermoguttaceae</taxon>
        <taxon>Thermogutta</taxon>
    </lineage>
</organism>
<proteinExistence type="predicted"/>
<dbReference type="Proteomes" id="UP000215086">
    <property type="component" value="Chromosome"/>
</dbReference>
<keyword evidence="2" id="KW-1185">Reference proteome</keyword>